<dbReference type="GO" id="GO:0009773">
    <property type="term" value="P:photosynthetic electron transport in photosystem I"/>
    <property type="evidence" value="ECO:0000318"/>
    <property type="project" value="GO_Central"/>
</dbReference>
<dbReference type="EnsemblPlants" id="Pp3c10_15390V3.1">
    <property type="protein sequence ID" value="PAC:32901421.CDS.1"/>
    <property type="gene ID" value="Pp3c10_15390"/>
</dbReference>
<dbReference type="InterPro" id="IPR039987">
    <property type="entry name" value="PGRL1"/>
</dbReference>
<name>A0A2K1JZ41_PHYPA</name>
<evidence type="ECO:0000256" key="2">
    <source>
        <dbReference type="SAM" id="Phobius"/>
    </source>
</evidence>
<dbReference type="OrthoDB" id="38589at2759"/>
<sequence>MELVAGMAAPATTNPSLMISGLANSSGCRLRAARAIQGLHLPELRVRAGRALVWRVGATGSAKRGVVVMQASSNGNDPGSDSEVDDKVLPYCDINKKQKKTLGEMEQDFLEALQSFYFDSKPIMSNEEFDLLKEELTWEGSSVVILSSDEQRFLEASLSYAAGKPILSDQAFDELKLKLKQKGSKVAMAGPRCSLRSKKVVSDASVDYVKMTLLNLPAALIALGLVFFLDDITGFEITYLLELPEPYSFLFTWFVVLPTTFLMAQSLTNIVLKDALILNGPCPNCGAGVNSYFGSILTIPSGGPSNNVKCEACGSSMIFDKDTRLITLDDSPPEKKAPRPKKPAKPASEKVSSSA</sequence>
<proteinExistence type="predicted"/>
<dbReference type="GeneID" id="112287583"/>
<evidence type="ECO:0000313" key="4">
    <source>
        <dbReference type="EnsemblPlants" id="PAC:32901421.CDS.1"/>
    </source>
</evidence>
<dbReference type="GO" id="GO:0016730">
    <property type="term" value="F:oxidoreductase activity, acting on iron-sulfur proteins as donors"/>
    <property type="evidence" value="ECO:0000318"/>
    <property type="project" value="GO_Central"/>
</dbReference>
<reference evidence="3 5" key="1">
    <citation type="journal article" date="2008" name="Science">
        <title>The Physcomitrella genome reveals evolutionary insights into the conquest of land by plants.</title>
        <authorList>
            <person name="Rensing S."/>
            <person name="Lang D."/>
            <person name="Zimmer A."/>
            <person name="Terry A."/>
            <person name="Salamov A."/>
            <person name="Shapiro H."/>
            <person name="Nishiyama T."/>
            <person name="Perroud P.-F."/>
            <person name="Lindquist E."/>
            <person name="Kamisugi Y."/>
            <person name="Tanahashi T."/>
            <person name="Sakakibara K."/>
            <person name="Fujita T."/>
            <person name="Oishi K."/>
            <person name="Shin-I T."/>
            <person name="Kuroki Y."/>
            <person name="Toyoda A."/>
            <person name="Suzuki Y."/>
            <person name="Hashimoto A."/>
            <person name="Yamaguchi K."/>
            <person name="Sugano A."/>
            <person name="Kohara Y."/>
            <person name="Fujiyama A."/>
            <person name="Anterola A."/>
            <person name="Aoki S."/>
            <person name="Ashton N."/>
            <person name="Barbazuk W.B."/>
            <person name="Barker E."/>
            <person name="Bennetzen J."/>
            <person name="Bezanilla M."/>
            <person name="Blankenship R."/>
            <person name="Cho S.H."/>
            <person name="Dutcher S."/>
            <person name="Estelle M."/>
            <person name="Fawcett J.A."/>
            <person name="Gundlach H."/>
            <person name="Hanada K."/>
            <person name="Heyl A."/>
            <person name="Hicks K.A."/>
            <person name="Hugh J."/>
            <person name="Lohr M."/>
            <person name="Mayer K."/>
            <person name="Melkozernov A."/>
            <person name="Murata T."/>
            <person name="Nelson D."/>
            <person name="Pils B."/>
            <person name="Prigge M."/>
            <person name="Reiss B."/>
            <person name="Renner T."/>
            <person name="Rombauts S."/>
            <person name="Rushton P."/>
            <person name="Sanderfoot A."/>
            <person name="Schween G."/>
            <person name="Shiu S.-H."/>
            <person name="Stueber K."/>
            <person name="Theodoulou F.L."/>
            <person name="Tu H."/>
            <person name="Van de Peer Y."/>
            <person name="Verrier P.J."/>
            <person name="Waters E."/>
            <person name="Wood A."/>
            <person name="Yang L."/>
            <person name="Cove D."/>
            <person name="Cuming A."/>
            <person name="Hasebe M."/>
            <person name="Lucas S."/>
            <person name="Mishler D.B."/>
            <person name="Reski R."/>
            <person name="Grigoriev I."/>
            <person name="Quatrano R.S."/>
            <person name="Boore J.L."/>
        </authorList>
    </citation>
    <scope>NUCLEOTIDE SEQUENCE [LARGE SCALE GENOMIC DNA]</scope>
    <source>
        <strain evidence="4 5">cv. Gransden 2004</strain>
    </source>
</reference>
<dbReference type="STRING" id="3218.A0A2K1JZ41"/>
<keyword evidence="2" id="KW-1133">Transmembrane helix</keyword>
<organism evidence="3">
    <name type="scientific">Physcomitrium patens</name>
    <name type="common">Spreading-leaved earth moss</name>
    <name type="synonym">Physcomitrella patens</name>
    <dbReference type="NCBI Taxonomy" id="3218"/>
    <lineage>
        <taxon>Eukaryota</taxon>
        <taxon>Viridiplantae</taxon>
        <taxon>Streptophyta</taxon>
        <taxon>Embryophyta</taxon>
        <taxon>Bryophyta</taxon>
        <taxon>Bryophytina</taxon>
        <taxon>Bryopsida</taxon>
        <taxon>Funariidae</taxon>
        <taxon>Funariales</taxon>
        <taxon>Funariaceae</taxon>
        <taxon>Physcomitrium</taxon>
    </lineage>
</organism>
<keyword evidence="2" id="KW-0812">Transmembrane</keyword>
<dbReference type="PaxDb" id="3218-PP1S145_159V6.1"/>
<dbReference type="Gramene" id="Pp3c10_15390V3.1">
    <property type="protein sequence ID" value="PAC:32901421.CDS.1"/>
    <property type="gene ID" value="Pp3c10_15390"/>
</dbReference>
<evidence type="ECO:0008006" key="6">
    <source>
        <dbReference type="Google" id="ProtNLM"/>
    </source>
</evidence>
<dbReference type="Gramene" id="Pp3c10_15390V3.2">
    <property type="protein sequence ID" value="PAC:32901422.CDS.1"/>
    <property type="gene ID" value="Pp3c10_15390"/>
</dbReference>
<feature type="transmembrane region" description="Helical" evidence="2">
    <location>
        <begin position="208"/>
        <end position="229"/>
    </location>
</feature>
<keyword evidence="2" id="KW-0472">Membrane</keyword>
<dbReference type="AlphaFoldDB" id="A0A2K1JZ41"/>
<protein>
    <recommendedName>
        <fullName evidence="6">PGR5-like protein 1A, chloroplastic</fullName>
    </recommendedName>
</protein>
<dbReference type="GO" id="GO:0009535">
    <property type="term" value="C:chloroplast thylakoid membrane"/>
    <property type="evidence" value="ECO:0007669"/>
    <property type="project" value="InterPro"/>
</dbReference>
<feature type="compositionally biased region" description="Low complexity" evidence="1">
    <location>
        <begin position="345"/>
        <end position="355"/>
    </location>
</feature>
<dbReference type="EnsemblPlants" id="Pp3c10_15390V3.2">
    <property type="protein sequence ID" value="PAC:32901422.CDS.1"/>
    <property type="gene ID" value="Pp3c10_15390"/>
</dbReference>
<dbReference type="RefSeq" id="XP_024386479.1">
    <property type="nucleotide sequence ID" value="XM_024530711.2"/>
</dbReference>
<evidence type="ECO:0000313" key="5">
    <source>
        <dbReference type="Proteomes" id="UP000006727"/>
    </source>
</evidence>
<gene>
    <name evidence="4" type="primary">LOC112287583</name>
    <name evidence="3" type="ORF">PHYPA_013915</name>
</gene>
<keyword evidence="5" id="KW-1185">Reference proteome</keyword>
<evidence type="ECO:0000256" key="1">
    <source>
        <dbReference type="SAM" id="MobiDB-lite"/>
    </source>
</evidence>
<feature type="region of interest" description="Disordered" evidence="1">
    <location>
        <begin position="325"/>
        <end position="355"/>
    </location>
</feature>
<feature type="transmembrane region" description="Helical" evidence="2">
    <location>
        <begin position="249"/>
        <end position="272"/>
    </location>
</feature>
<evidence type="ECO:0000313" key="3">
    <source>
        <dbReference type="EMBL" id="PNR46795.1"/>
    </source>
</evidence>
<reference evidence="3 5" key="2">
    <citation type="journal article" date="2018" name="Plant J.">
        <title>The Physcomitrella patens chromosome-scale assembly reveals moss genome structure and evolution.</title>
        <authorList>
            <person name="Lang D."/>
            <person name="Ullrich K.K."/>
            <person name="Murat F."/>
            <person name="Fuchs J."/>
            <person name="Jenkins J."/>
            <person name="Haas F.B."/>
            <person name="Piednoel M."/>
            <person name="Gundlach H."/>
            <person name="Van Bel M."/>
            <person name="Meyberg R."/>
            <person name="Vives C."/>
            <person name="Morata J."/>
            <person name="Symeonidi A."/>
            <person name="Hiss M."/>
            <person name="Muchero W."/>
            <person name="Kamisugi Y."/>
            <person name="Saleh O."/>
            <person name="Blanc G."/>
            <person name="Decker E.L."/>
            <person name="van Gessel N."/>
            <person name="Grimwood J."/>
            <person name="Hayes R.D."/>
            <person name="Graham S.W."/>
            <person name="Gunter L.E."/>
            <person name="McDaniel S.F."/>
            <person name="Hoernstein S.N.W."/>
            <person name="Larsson A."/>
            <person name="Li F.W."/>
            <person name="Perroud P.F."/>
            <person name="Phillips J."/>
            <person name="Ranjan P."/>
            <person name="Rokshar D.S."/>
            <person name="Rothfels C.J."/>
            <person name="Schneider L."/>
            <person name="Shu S."/>
            <person name="Stevenson D.W."/>
            <person name="Thummler F."/>
            <person name="Tillich M."/>
            <person name="Villarreal Aguilar J.C."/>
            <person name="Widiez T."/>
            <person name="Wong G.K."/>
            <person name="Wymore A."/>
            <person name="Zhang Y."/>
            <person name="Zimmer A.D."/>
            <person name="Quatrano R.S."/>
            <person name="Mayer K.F.X."/>
            <person name="Goodstein D."/>
            <person name="Casacuberta J.M."/>
            <person name="Vandepoele K."/>
            <person name="Reski R."/>
            <person name="Cuming A.C."/>
            <person name="Tuskan G.A."/>
            <person name="Maumus F."/>
            <person name="Salse J."/>
            <person name="Schmutz J."/>
            <person name="Rensing S.A."/>
        </authorList>
    </citation>
    <scope>NUCLEOTIDE SEQUENCE [LARGE SCALE GENOMIC DNA]</scope>
    <source>
        <strain evidence="4 5">cv. Gransden 2004</strain>
    </source>
</reference>
<dbReference type="Proteomes" id="UP000006727">
    <property type="component" value="Chromosome 10"/>
</dbReference>
<dbReference type="PANTHER" id="PTHR31032">
    <property type="entry name" value="PGR5-LIKE PROTEIN 1B, CHLOROPLASTIC"/>
    <property type="match status" value="1"/>
</dbReference>
<dbReference type="PANTHER" id="PTHR31032:SF1">
    <property type="entry name" value="PGR5-LIKE PROTEIN 1B, CHLOROPLASTIC"/>
    <property type="match status" value="1"/>
</dbReference>
<accession>A0A2K1JZ41</accession>
<reference evidence="4" key="3">
    <citation type="submission" date="2020-12" db="UniProtKB">
        <authorList>
            <consortium name="EnsemblPlants"/>
        </authorList>
    </citation>
    <scope>IDENTIFICATION</scope>
</reference>
<dbReference type="EMBL" id="ABEU02000010">
    <property type="protein sequence ID" value="PNR46795.1"/>
    <property type="molecule type" value="Genomic_DNA"/>
</dbReference>
<dbReference type="OMA" id="TWFIVLP"/>